<dbReference type="PROSITE" id="PS51114">
    <property type="entry name" value="FBA"/>
    <property type="match status" value="1"/>
</dbReference>
<organism evidence="3 4">
    <name type="scientific">Caenorhabditis angaria</name>
    <dbReference type="NCBI Taxonomy" id="860376"/>
    <lineage>
        <taxon>Eukaryota</taxon>
        <taxon>Metazoa</taxon>
        <taxon>Ecdysozoa</taxon>
        <taxon>Nematoda</taxon>
        <taxon>Chromadorea</taxon>
        <taxon>Rhabditida</taxon>
        <taxon>Rhabditina</taxon>
        <taxon>Rhabditomorpha</taxon>
        <taxon>Rhabditoidea</taxon>
        <taxon>Rhabditidae</taxon>
        <taxon>Peloderinae</taxon>
        <taxon>Caenorhabditis</taxon>
    </lineage>
</organism>
<dbReference type="GO" id="GO:0031146">
    <property type="term" value="P:SCF-dependent proteasomal ubiquitin-dependent protein catabolic process"/>
    <property type="evidence" value="ECO:0007669"/>
    <property type="project" value="TreeGrafter"/>
</dbReference>
<feature type="coiled-coil region" evidence="1">
    <location>
        <begin position="183"/>
        <end position="220"/>
    </location>
</feature>
<dbReference type="GO" id="GO:0006516">
    <property type="term" value="P:glycoprotein catabolic process"/>
    <property type="evidence" value="ECO:0007669"/>
    <property type="project" value="TreeGrafter"/>
</dbReference>
<name>A0A9P1IQU2_9PELO</name>
<dbReference type="GO" id="GO:0036503">
    <property type="term" value="P:ERAD pathway"/>
    <property type="evidence" value="ECO:0007669"/>
    <property type="project" value="TreeGrafter"/>
</dbReference>
<feature type="domain" description="FBA" evidence="2">
    <location>
        <begin position="1"/>
        <end position="180"/>
    </location>
</feature>
<dbReference type="InterPro" id="IPR008979">
    <property type="entry name" value="Galactose-bd-like_sf"/>
</dbReference>
<dbReference type="EMBL" id="CANHGI010000005">
    <property type="protein sequence ID" value="CAI5450393.1"/>
    <property type="molecule type" value="Genomic_DNA"/>
</dbReference>
<dbReference type="GO" id="GO:0005737">
    <property type="term" value="C:cytoplasm"/>
    <property type="evidence" value="ECO:0007669"/>
    <property type="project" value="UniProtKB-ARBA"/>
</dbReference>
<dbReference type="AlphaFoldDB" id="A0A9P1IQU2"/>
<reference evidence="3" key="1">
    <citation type="submission" date="2022-11" db="EMBL/GenBank/DDBJ databases">
        <authorList>
            <person name="Kikuchi T."/>
        </authorList>
    </citation>
    <scope>NUCLEOTIDE SEQUENCE</scope>
    <source>
        <strain evidence="3">PS1010</strain>
    </source>
</reference>
<evidence type="ECO:0000256" key="1">
    <source>
        <dbReference type="SAM" id="Coils"/>
    </source>
</evidence>
<proteinExistence type="predicted"/>
<evidence type="ECO:0000313" key="3">
    <source>
        <dbReference type="EMBL" id="CAI5450393.1"/>
    </source>
</evidence>
<dbReference type="Proteomes" id="UP001152747">
    <property type="component" value="Unassembled WGS sequence"/>
</dbReference>
<dbReference type="Gene3D" id="2.60.120.260">
    <property type="entry name" value="Galactose-binding domain-like"/>
    <property type="match status" value="1"/>
</dbReference>
<comment type="caution">
    <text evidence="3">The sequence shown here is derived from an EMBL/GenBank/DDBJ whole genome shotgun (WGS) entry which is preliminary data.</text>
</comment>
<dbReference type="GO" id="GO:0061630">
    <property type="term" value="F:ubiquitin protein ligase activity"/>
    <property type="evidence" value="ECO:0007669"/>
    <property type="project" value="TreeGrafter"/>
</dbReference>
<keyword evidence="1" id="KW-0175">Coiled coil</keyword>
<gene>
    <name evidence="3" type="ORF">CAMP_LOCUS13030</name>
</gene>
<evidence type="ECO:0000259" key="2">
    <source>
        <dbReference type="PROSITE" id="PS51114"/>
    </source>
</evidence>
<dbReference type="OrthoDB" id="1107553at2759"/>
<dbReference type="PANTHER" id="PTHR12125">
    <property type="entry name" value="F-BOX ONLY PROTEIN 6-LIKE PROTEIN"/>
    <property type="match status" value="1"/>
</dbReference>
<dbReference type="InterPro" id="IPR039752">
    <property type="entry name" value="F-box_only"/>
</dbReference>
<dbReference type="InterPro" id="IPR007397">
    <property type="entry name" value="F-box-assoc_dom"/>
</dbReference>
<protein>
    <recommendedName>
        <fullName evidence="2">FBA domain-containing protein</fullName>
    </recommendedName>
</protein>
<dbReference type="SMART" id="SM01198">
    <property type="entry name" value="FBA"/>
    <property type="match status" value="1"/>
</dbReference>
<sequence length="382" mass="45210">MTSILEPYDIELGKPVDYHANKYNIKFIVCGSGISIEKDGFACEADPNIPACFAFSNNKCSIQTIIDLREQLKECDWDNQIVRPEIRIIQKVNHRVDCASEIELIAQLSKTPDQPEIHEKVQKSWGHWERPAVWEDLVIVLDDYSAGMRFLRILVSGKDSSNWAGYFGPKVGKLRIEVKYGKIRELEYHNSKLRKNNLELTKENEQMKNDLEKFTEYEENLIVVLDKLKMQSADVRDNIKNEFRNMDFRSKIDELGRIIEEKQVKNESRSIIKRPNVRRIQRKYEKILKTDIHQLFFKLQSNIDKMLDIQANSTEIIKIKIECLEYEEKIEEYLRRVNEEYWKIARNPDIFMDELGKKIETIPSNAFMEKYRKLMKEHNLQV</sequence>
<dbReference type="PANTHER" id="PTHR12125:SF5">
    <property type="entry name" value="F-BOX DOMAIN-CONTAINING PROTEIN"/>
    <property type="match status" value="1"/>
</dbReference>
<keyword evidence="4" id="KW-1185">Reference proteome</keyword>
<accession>A0A9P1IQU2</accession>
<evidence type="ECO:0000313" key="4">
    <source>
        <dbReference type="Proteomes" id="UP001152747"/>
    </source>
</evidence>
<dbReference type="GO" id="GO:0019005">
    <property type="term" value="C:SCF ubiquitin ligase complex"/>
    <property type="evidence" value="ECO:0007669"/>
    <property type="project" value="TreeGrafter"/>
</dbReference>
<dbReference type="Pfam" id="PF04300">
    <property type="entry name" value="FBA"/>
    <property type="match status" value="1"/>
</dbReference>
<dbReference type="SUPFAM" id="SSF49785">
    <property type="entry name" value="Galactose-binding domain-like"/>
    <property type="match status" value="1"/>
</dbReference>